<protein>
    <recommendedName>
        <fullName evidence="2">HTH psq-type domain-containing protein</fullName>
    </recommendedName>
</protein>
<dbReference type="Proteomes" id="UP000732377">
    <property type="component" value="Unassembled WGS sequence"/>
</dbReference>
<name>A0A953LI34_SYMTR</name>
<evidence type="ECO:0000259" key="2">
    <source>
        <dbReference type="Pfam" id="PF05225"/>
    </source>
</evidence>
<dbReference type="AlphaFoldDB" id="A0A953LI34"/>
<reference evidence="3" key="1">
    <citation type="submission" date="2017-11" db="EMBL/GenBank/DDBJ databases">
        <title>Three new genomes from thermophilic consortium.</title>
        <authorList>
            <person name="Quaggio R."/>
            <person name="Amgarten D."/>
            <person name="Setubal J.C."/>
        </authorList>
    </citation>
    <scope>NUCLEOTIDE SEQUENCE</scope>
    <source>
        <strain evidence="3">ZCTH01-B2</strain>
    </source>
</reference>
<accession>A0A953LI34</accession>
<gene>
    <name evidence="3" type="ORF">CWE10_11590</name>
</gene>
<comment type="caution">
    <text evidence="3">The sequence shown here is derived from an EMBL/GenBank/DDBJ whole genome shotgun (WGS) entry which is preliminary data.</text>
</comment>
<evidence type="ECO:0000313" key="3">
    <source>
        <dbReference type="EMBL" id="MBY6276831.1"/>
    </source>
</evidence>
<dbReference type="EMBL" id="PIUK01000112">
    <property type="protein sequence ID" value="MBY6276831.1"/>
    <property type="molecule type" value="Genomic_DNA"/>
</dbReference>
<dbReference type="GO" id="GO:0003677">
    <property type="term" value="F:DNA binding"/>
    <property type="evidence" value="ECO:0007669"/>
    <property type="project" value="InterPro"/>
</dbReference>
<sequence length="78" mass="8676">MIVMEMLTTAQAARRFGVPETTLRWHVRRAVAAGDERVLRVGKAWAAPADWWHEIITAPTSGKPPRATARKAETPAEQ</sequence>
<feature type="region of interest" description="Disordered" evidence="1">
    <location>
        <begin position="57"/>
        <end position="78"/>
    </location>
</feature>
<dbReference type="InterPro" id="IPR007889">
    <property type="entry name" value="HTH_Psq"/>
</dbReference>
<dbReference type="Pfam" id="PF05225">
    <property type="entry name" value="HTH_psq"/>
    <property type="match status" value="1"/>
</dbReference>
<evidence type="ECO:0000313" key="4">
    <source>
        <dbReference type="Proteomes" id="UP000732377"/>
    </source>
</evidence>
<proteinExistence type="predicted"/>
<feature type="domain" description="HTH psq-type" evidence="2">
    <location>
        <begin position="5"/>
        <end position="32"/>
    </location>
</feature>
<evidence type="ECO:0000256" key="1">
    <source>
        <dbReference type="SAM" id="MobiDB-lite"/>
    </source>
</evidence>
<organism evidence="3 4">
    <name type="scientific">Symbiobacterium thermophilum</name>
    <dbReference type="NCBI Taxonomy" id="2734"/>
    <lineage>
        <taxon>Bacteria</taxon>
        <taxon>Bacillati</taxon>
        <taxon>Bacillota</taxon>
        <taxon>Clostridia</taxon>
        <taxon>Eubacteriales</taxon>
        <taxon>Symbiobacteriaceae</taxon>
        <taxon>Symbiobacterium</taxon>
    </lineage>
</organism>